<dbReference type="InParanoid" id="A0A0C3H6X4"/>
<name>A0A0C3H6X4_OIDMZ</name>
<keyword evidence="2" id="KW-1185">Reference proteome</keyword>
<gene>
    <name evidence="1" type="ORF">OIDMADRAFT_30694</name>
</gene>
<reference evidence="1 2" key="1">
    <citation type="submission" date="2014-04" db="EMBL/GenBank/DDBJ databases">
        <authorList>
            <consortium name="DOE Joint Genome Institute"/>
            <person name="Kuo A."/>
            <person name="Martino E."/>
            <person name="Perotto S."/>
            <person name="Kohler A."/>
            <person name="Nagy L.G."/>
            <person name="Floudas D."/>
            <person name="Copeland A."/>
            <person name="Barry K.W."/>
            <person name="Cichocki N."/>
            <person name="Veneault-Fourrey C."/>
            <person name="LaButti K."/>
            <person name="Lindquist E.A."/>
            <person name="Lipzen A."/>
            <person name="Lundell T."/>
            <person name="Morin E."/>
            <person name="Murat C."/>
            <person name="Sun H."/>
            <person name="Tunlid A."/>
            <person name="Henrissat B."/>
            <person name="Grigoriev I.V."/>
            <person name="Hibbett D.S."/>
            <person name="Martin F."/>
            <person name="Nordberg H.P."/>
            <person name="Cantor M.N."/>
            <person name="Hua S.X."/>
        </authorList>
    </citation>
    <scope>NUCLEOTIDE SEQUENCE [LARGE SCALE GENOMIC DNA]</scope>
    <source>
        <strain evidence="1 2">Zn</strain>
    </source>
</reference>
<reference evidence="2" key="2">
    <citation type="submission" date="2015-01" db="EMBL/GenBank/DDBJ databases">
        <title>Evolutionary Origins and Diversification of the Mycorrhizal Mutualists.</title>
        <authorList>
            <consortium name="DOE Joint Genome Institute"/>
            <consortium name="Mycorrhizal Genomics Consortium"/>
            <person name="Kohler A."/>
            <person name="Kuo A."/>
            <person name="Nagy L.G."/>
            <person name="Floudas D."/>
            <person name="Copeland A."/>
            <person name="Barry K.W."/>
            <person name="Cichocki N."/>
            <person name="Veneault-Fourrey C."/>
            <person name="LaButti K."/>
            <person name="Lindquist E.A."/>
            <person name="Lipzen A."/>
            <person name="Lundell T."/>
            <person name="Morin E."/>
            <person name="Murat C."/>
            <person name="Riley R."/>
            <person name="Ohm R."/>
            <person name="Sun H."/>
            <person name="Tunlid A."/>
            <person name="Henrissat B."/>
            <person name="Grigoriev I.V."/>
            <person name="Hibbett D.S."/>
            <person name="Martin F."/>
        </authorList>
    </citation>
    <scope>NUCLEOTIDE SEQUENCE [LARGE SCALE GENOMIC DNA]</scope>
    <source>
        <strain evidence="2">Zn</strain>
    </source>
</reference>
<dbReference type="AlphaFoldDB" id="A0A0C3H6X4"/>
<organism evidence="1 2">
    <name type="scientific">Oidiodendron maius (strain Zn)</name>
    <dbReference type="NCBI Taxonomy" id="913774"/>
    <lineage>
        <taxon>Eukaryota</taxon>
        <taxon>Fungi</taxon>
        <taxon>Dikarya</taxon>
        <taxon>Ascomycota</taxon>
        <taxon>Pezizomycotina</taxon>
        <taxon>Leotiomycetes</taxon>
        <taxon>Leotiomycetes incertae sedis</taxon>
        <taxon>Myxotrichaceae</taxon>
        <taxon>Oidiodendron</taxon>
    </lineage>
</organism>
<dbReference type="HOGENOM" id="CLU_1415573_0_0_1"/>
<accession>A0A0C3H6X4</accession>
<evidence type="ECO:0000313" key="2">
    <source>
        <dbReference type="Proteomes" id="UP000054321"/>
    </source>
</evidence>
<sequence length="192" mass="21738">MPLLDQYNILDSLDTSTDLDINIIAELLEETIVVAINALGNLFWYISGIIIKAIYYNVTCIWSEKALIKVRNQLLDLKGKDTADKVRTVCSLLAWKEVLCNFWPVQEDKPTAEIACIYILADKRIQPVKGCCLVYNIYINDILLKEAASIEEGREGRTDVEVVPVEYLLLKLSRVSVQEEEDITVLACLADR</sequence>
<dbReference type="Proteomes" id="UP000054321">
    <property type="component" value="Unassembled WGS sequence"/>
</dbReference>
<proteinExistence type="predicted"/>
<evidence type="ECO:0000313" key="1">
    <source>
        <dbReference type="EMBL" id="KIM99049.1"/>
    </source>
</evidence>
<dbReference type="EMBL" id="KN832879">
    <property type="protein sequence ID" value="KIM99049.1"/>
    <property type="molecule type" value="Genomic_DNA"/>
</dbReference>
<protein>
    <submittedName>
        <fullName evidence="1">Uncharacterized protein</fullName>
    </submittedName>
</protein>